<reference evidence="1" key="1">
    <citation type="submission" date="2021-01" db="EMBL/GenBank/DDBJ databases">
        <authorList>
            <consortium name="Genoscope - CEA"/>
            <person name="William W."/>
        </authorList>
    </citation>
    <scope>NUCLEOTIDE SEQUENCE</scope>
</reference>
<gene>
    <name evidence="1" type="ORF">PPRIM_AZ9-3.1.T1390117</name>
    <name evidence="2" type="ORF">PPRIM_AZ9-3.1.T1390119</name>
</gene>
<accession>A0A8S1Q3A4</accession>
<evidence type="ECO:0000313" key="3">
    <source>
        <dbReference type="Proteomes" id="UP000688137"/>
    </source>
</evidence>
<dbReference type="AlphaFoldDB" id="A0A8S1Q3A4"/>
<dbReference type="EMBL" id="CAJJDM010000143">
    <property type="protein sequence ID" value="CAD8109138.1"/>
    <property type="molecule type" value="Genomic_DNA"/>
</dbReference>
<evidence type="ECO:0000313" key="1">
    <source>
        <dbReference type="EMBL" id="CAD8109138.1"/>
    </source>
</evidence>
<dbReference type="EMBL" id="CAJJDM010000143">
    <property type="protein sequence ID" value="CAD8109142.1"/>
    <property type="molecule type" value="Genomic_DNA"/>
</dbReference>
<protein>
    <submittedName>
        <fullName evidence="1">Uncharacterized protein</fullName>
    </submittedName>
</protein>
<evidence type="ECO:0000313" key="2">
    <source>
        <dbReference type="EMBL" id="CAD8109142.1"/>
    </source>
</evidence>
<dbReference type="Proteomes" id="UP000688137">
    <property type="component" value="Unassembled WGS sequence"/>
</dbReference>
<keyword evidence="3" id="KW-1185">Reference proteome</keyword>
<proteinExistence type="predicted"/>
<comment type="caution">
    <text evidence="1">The sequence shown here is derived from an EMBL/GenBank/DDBJ whole genome shotgun (WGS) entry which is preliminary data.</text>
</comment>
<name>A0A8S1Q3A4_PARPR</name>
<organism evidence="1 3">
    <name type="scientific">Paramecium primaurelia</name>
    <dbReference type="NCBI Taxonomy" id="5886"/>
    <lineage>
        <taxon>Eukaryota</taxon>
        <taxon>Sar</taxon>
        <taxon>Alveolata</taxon>
        <taxon>Ciliophora</taxon>
        <taxon>Intramacronucleata</taxon>
        <taxon>Oligohymenophorea</taxon>
        <taxon>Peniculida</taxon>
        <taxon>Parameciidae</taxon>
        <taxon>Paramecium</taxon>
    </lineage>
</organism>
<sequence length="62" mass="7578">MMKVEQGMTFLQKIWSKIGRKLNTNFILIIKNKYYWCNLCLRSNIDQFKVIFEKYQLKKANN</sequence>